<dbReference type="InterPro" id="IPR013087">
    <property type="entry name" value="Znf_C2H2_type"/>
</dbReference>
<proteinExistence type="predicted"/>
<feature type="domain" description="C2H2-type" evidence="1">
    <location>
        <begin position="222"/>
        <end position="244"/>
    </location>
</feature>
<gene>
    <name evidence="2" type="ORF">BJ322DRAFT_1036603</name>
</gene>
<name>A0A9P6LA49_9AGAM</name>
<sequence>MPPHGAASGTVSGVSSTSIRLPTPLGRIRRVSMPIDELKTRRFAGDFTHLAPILLGGDRLPSPIPNYDKDLPRIPSTSTRLWGDEVVTIFTNLSGDLTTSAAVGSPLPVPSYDVCERVSMTEAQNIAAQYRQRHRSSSGAHQGIATFERSTLGMCSHPLYAPSPSTMIESGVSVDGQATNAAIGASSASQPPIIRALVEGAEAVHQAVSPFGQVHKDGTVSCTREDCLKVLPSLNAFLSHLHVHLIHEGLNACELCGTWFTNDDRRDDHLNSRLKLPTFDEIGSLEDEPSVRHIEAFRL</sequence>
<dbReference type="Pfam" id="PF12874">
    <property type="entry name" value="zf-met"/>
    <property type="match status" value="1"/>
</dbReference>
<keyword evidence="3" id="KW-1185">Reference proteome</keyword>
<accession>A0A9P6LA49</accession>
<dbReference type="OrthoDB" id="10417786at2759"/>
<dbReference type="Proteomes" id="UP000736335">
    <property type="component" value="Unassembled WGS sequence"/>
</dbReference>
<evidence type="ECO:0000259" key="1">
    <source>
        <dbReference type="PROSITE" id="PS00028"/>
    </source>
</evidence>
<evidence type="ECO:0000313" key="2">
    <source>
        <dbReference type="EMBL" id="KAF9790459.1"/>
    </source>
</evidence>
<dbReference type="EMBL" id="WIUZ02000002">
    <property type="protein sequence ID" value="KAF9790459.1"/>
    <property type="molecule type" value="Genomic_DNA"/>
</dbReference>
<reference evidence="2" key="1">
    <citation type="journal article" date="2020" name="Nat. Commun.">
        <title>Large-scale genome sequencing of mycorrhizal fungi provides insights into the early evolution of symbiotic traits.</title>
        <authorList>
            <person name="Miyauchi S."/>
            <person name="Kiss E."/>
            <person name="Kuo A."/>
            <person name="Drula E."/>
            <person name="Kohler A."/>
            <person name="Sanchez-Garcia M."/>
            <person name="Morin E."/>
            <person name="Andreopoulos B."/>
            <person name="Barry K.W."/>
            <person name="Bonito G."/>
            <person name="Buee M."/>
            <person name="Carver A."/>
            <person name="Chen C."/>
            <person name="Cichocki N."/>
            <person name="Clum A."/>
            <person name="Culley D."/>
            <person name="Crous P.W."/>
            <person name="Fauchery L."/>
            <person name="Girlanda M."/>
            <person name="Hayes R.D."/>
            <person name="Keri Z."/>
            <person name="LaButti K."/>
            <person name="Lipzen A."/>
            <person name="Lombard V."/>
            <person name="Magnuson J."/>
            <person name="Maillard F."/>
            <person name="Murat C."/>
            <person name="Nolan M."/>
            <person name="Ohm R.A."/>
            <person name="Pangilinan J."/>
            <person name="Pereira M.F."/>
            <person name="Perotto S."/>
            <person name="Peter M."/>
            <person name="Pfister S."/>
            <person name="Riley R."/>
            <person name="Sitrit Y."/>
            <person name="Stielow J.B."/>
            <person name="Szollosi G."/>
            <person name="Zifcakova L."/>
            <person name="Stursova M."/>
            <person name="Spatafora J.W."/>
            <person name="Tedersoo L."/>
            <person name="Vaario L.M."/>
            <person name="Yamada A."/>
            <person name="Yan M."/>
            <person name="Wang P."/>
            <person name="Xu J."/>
            <person name="Bruns T."/>
            <person name="Baldrian P."/>
            <person name="Vilgalys R."/>
            <person name="Dunand C."/>
            <person name="Henrissat B."/>
            <person name="Grigoriev I.V."/>
            <person name="Hibbett D."/>
            <person name="Nagy L.G."/>
            <person name="Martin F.M."/>
        </authorList>
    </citation>
    <scope>NUCLEOTIDE SEQUENCE</scope>
    <source>
        <strain evidence="2">UH-Tt-Lm1</strain>
    </source>
</reference>
<dbReference type="PROSITE" id="PS00028">
    <property type="entry name" value="ZINC_FINGER_C2H2_1"/>
    <property type="match status" value="1"/>
</dbReference>
<comment type="caution">
    <text evidence="2">The sequence shown here is derived from an EMBL/GenBank/DDBJ whole genome shotgun (WGS) entry which is preliminary data.</text>
</comment>
<organism evidence="2 3">
    <name type="scientific">Thelephora terrestris</name>
    <dbReference type="NCBI Taxonomy" id="56493"/>
    <lineage>
        <taxon>Eukaryota</taxon>
        <taxon>Fungi</taxon>
        <taxon>Dikarya</taxon>
        <taxon>Basidiomycota</taxon>
        <taxon>Agaricomycotina</taxon>
        <taxon>Agaricomycetes</taxon>
        <taxon>Thelephorales</taxon>
        <taxon>Thelephoraceae</taxon>
        <taxon>Thelephora</taxon>
    </lineage>
</organism>
<evidence type="ECO:0000313" key="3">
    <source>
        <dbReference type="Proteomes" id="UP000736335"/>
    </source>
</evidence>
<reference evidence="2" key="2">
    <citation type="submission" date="2020-11" db="EMBL/GenBank/DDBJ databases">
        <authorList>
            <consortium name="DOE Joint Genome Institute"/>
            <person name="Kuo A."/>
            <person name="Miyauchi S."/>
            <person name="Kiss E."/>
            <person name="Drula E."/>
            <person name="Kohler A."/>
            <person name="Sanchez-Garcia M."/>
            <person name="Andreopoulos B."/>
            <person name="Barry K.W."/>
            <person name="Bonito G."/>
            <person name="Buee M."/>
            <person name="Carver A."/>
            <person name="Chen C."/>
            <person name="Cichocki N."/>
            <person name="Clum A."/>
            <person name="Culley D."/>
            <person name="Crous P.W."/>
            <person name="Fauchery L."/>
            <person name="Girlanda M."/>
            <person name="Hayes R."/>
            <person name="Keri Z."/>
            <person name="Labutti K."/>
            <person name="Lipzen A."/>
            <person name="Lombard V."/>
            <person name="Magnuson J."/>
            <person name="Maillard F."/>
            <person name="Morin E."/>
            <person name="Murat C."/>
            <person name="Nolan M."/>
            <person name="Ohm R."/>
            <person name="Pangilinan J."/>
            <person name="Pereira M."/>
            <person name="Perotto S."/>
            <person name="Peter M."/>
            <person name="Riley R."/>
            <person name="Sitrit Y."/>
            <person name="Stielow B."/>
            <person name="Szollosi G."/>
            <person name="Zifcakova L."/>
            <person name="Stursova M."/>
            <person name="Spatafora J.W."/>
            <person name="Tedersoo L."/>
            <person name="Vaario L.-M."/>
            <person name="Yamada A."/>
            <person name="Yan M."/>
            <person name="Wang P."/>
            <person name="Xu J."/>
            <person name="Bruns T."/>
            <person name="Baldrian P."/>
            <person name="Vilgalys R."/>
            <person name="Henrissat B."/>
            <person name="Grigoriev I.V."/>
            <person name="Hibbett D."/>
            <person name="Nagy L.G."/>
            <person name="Martin F.M."/>
        </authorList>
    </citation>
    <scope>NUCLEOTIDE SEQUENCE</scope>
    <source>
        <strain evidence="2">UH-Tt-Lm1</strain>
    </source>
</reference>
<dbReference type="AlphaFoldDB" id="A0A9P6LA49"/>
<protein>
    <recommendedName>
        <fullName evidence="1">C2H2-type domain-containing protein</fullName>
    </recommendedName>
</protein>